<dbReference type="EMBL" id="JACLZK010000001">
    <property type="protein sequence ID" value="MBC2882198.1"/>
    <property type="molecule type" value="Genomic_DNA"/>
</dbReference>
<feature type="chain" id="PRO_5032933660" evidence="1">
    <location>
        <begin position="21"/>
        <end position="164"/>
    </location>
</feature>
<evidence type="ECO:0000256" key="1">
    <source>
        <dbReference type="SAM" id="SignalP"/>
    </source>
</evidence>
<keyword evidence="1" id="KW-0732">Signal</keyword>
<protein>
    <submittedName>
        <fullName evidence="2">Copper chaperone PCu(A)C</fullName>
    </submittedName>
</protein>
<dbReference type="Pfam" id="PF04314">
    <property type="entry name" value="PCuAC"/>
    <property type="match status" value="1"/>
</dbReference>
<dbReference type="SUPFAM" id="SSF110087">
    <property type="entry name" value="DR1885-like metal-binding protein"/>
    <property type="match status" value="1"/>
</dbReference>
<feature type="signal peptide" evidence="1">
    <location>
        <begin position="1"/>
        <end position="20"/>
    </location>
</feature>
<dbReference type="PANTHER" id="PTHR36302:SF1">
    <property type="entry name" value="COPPER CHAPERONE PCU(A)C"/>
    <property type="match status" value="1"/>
</dbReference>
<dbReference type="AlphaFoldDB" id="A0A842J3Y8"/>
<evidence type="ECO:0000313" key="3">
    <source>
        <dbReference type="Proteomes" id="UP000552683"/>
    </source>
</evidence>
<dbReference type="InterPro" id="IPR036182">
    <property type="entry name" value="PCuAC_sf"/>
</dbReference>
<dbReference type="InterPro" id="IPR058248">
    <property type="entry name" value="Lxx211020-like"/>
</dbReference>
<proteinExistence type="predicted"/>
<dbReference type="Proteomes" id="UP000552683">
    <property type="component" value="Unassembled WGS sequence"/>
</dbReference>
<dbReference type="Gene3D" id="2.60.40.1890">
    <property type="entry name" value="PCu(A)C copper chaperone"/>
    <property type="match status" value="1"/>
</dbReference>
<comment type="caution">
    <text evidence="2">The sequence shown here is derived from an EMBL/GenBank/DDBJ whole genome shotgun (WGS) entry which is preliminary data.</text>
</comment>
<keyword evidence="3" id="KW-1185">Reference proteome</keyword>
<accession>A0A842J3Y8</accession>
<dbReference type="PANTHER" id="PTHR36302">
    <property type="entry name" value="BLR7088 PROTEIN"/>
    <property type="match status" value="1"/>
</dbReference>
<dbReference type="RefSeq" id="WP_185897861.1">
    <property type="nucleotide sequence ID" value="NZ_JACLZK010000001.1"/>
</dbReference>
<reference evidence="2 3" key="1">
    <citation type="submission" date="2020-08" db="EMBL/GenBank/DDBJ databases">
        <title>Complete genome and description of Campylobacter massiliensis Marseille-Q3452 sp. nov.</title>
        <authorList>
            <person name="Antezack A."/>
        </authorList>
    </citation>
    <scope>NUCLEOTIDE SEQUENCE [LARGE SCALE GENOMIC DNA]</scope>
    <source>
        <strain evidence="2 3">Marseille-Q3452</strain>
    </source>
</reference>
<gene>
    <name evidence="2" type="ORF">H7R39_02735</name>
</gene>
<evidence type="ECO:0000313" key="2">
    <source>
        <dbReference type="EMBL" id="MBC2882198.1"/>
    </source>
</evidence>
<dbReference type="InterPro" id="IPR007410">
    <property type="entry name" value="LpqE-like"/>
</dbReference>
<sequence length="164" mass="17476">MKSKFLALSLVVASLGFANAADVEVSDIYAKATPPGAKNTALFFEIKNYTNKPIKLIGASSPAAATGEIHTHKEVDGMKKMVQIDSIEVAPESAVSLKPGGLHVMLMNIKAPIKEGDKLDATLEFDNGQKLELKDIVAKSVVAKKDGEHGHDHGAHDHGGHHKH</sequence>
<organism evidence="2 3">
    <name type="scientific">Campylobacter massiliensis</name>
    <dbReference type="NCBI Taxonomy" id="2762557"/>
    <lineage>
        <taxon>Bacteria</taxon>
        <taxon>Pseudomonadati</taxon>
        <taxon>Campylobacterota</taxon>
        <taxon>Epsilonproteobacteria</taxon>
        <taxon>Campylobacterales</taxon>
        <taxon>Campylobacteraceae</taxon>
        <taxon>Campylobacter</taxon>
    </lineage>
</organism>
<name>A0A842J3Y8_9BACT</name>